<comment type="caution">
    <text evidence="6">The sequence shown here is derived from an EMBL/GenBank/DDBJ whole genome shotgun (WGS) entry which is preliminary data.</text>
</comment>
<dbReference type="InterPro" id="IPR005814">
    <property type="entry name" value="Aminotrans_3"/>
</dbReference>
<keyword evidence="3" id="KW-0808">Transferase</keyword>
<keyword evidence="4 5" id="KW-0663">Pyridoxal phosphate</keyword>
<reference evidence="6" key="2">
    <citation type="submission" date="2020-09" db="EMBL/GenBank/DDBJ databases">
        <authorList>
            <person name="Sun Q."/>
            <person name="Zhou Y."/>
        </authorList>
    </citation>
    <scope>NUCLEOTIDE SEQUENCE</scope>
    <source>
        <strain evidence="6">CGMCC 1.15178</strain>
    </source>
</reference>
<sequence length="525" mass="59025">MRTVKRSLVQILGNDYMEAVIAGAAILKDLDREETERLAEEEIDFMPEAYINKMDRLLAQVGTRIVPAMQSSIAGAPTDSFRKAANSKASPIGGLGYLRLGEDGRLYLAAKSEHYHIPLGHHFPGYKLIDHARALGITNATHNNTRGHITRLLERELIRTVNGIDRDDAHAVDEILDSREAHVLNRVINLDTGSLSCEAGIKMMLSRFYKLDEQSPQPKYADRTPVFFVIADKEGKGKANYHGTTIIAQTMRDLWPDLYDKMDKAGMMKVVPVNINHMEDFREKFERYNKPPFKAAGFIHEIIMMNYGGIKLEESFLKQAYELCHDHDTPVMCDEIQSCMWYPGMFLFREYGLNPDFVVIGKGFPGGEYSASRIITTSGMDTLNQFGALVTNGQEELAALSYLITMSFAEENAAYTRRMGDYYEAKLREMGLRYPSLVDCIEGKGHLATIFFHEAAKVIQFTDILNDKCIDVSSQTYKAMCPPTALTKPPIIATPQMLDYLLDKMEEALMTINGEAPLQIIGKEG</sequence>
<comment type="cofactor">
    <cofactor evidence="1">
        <name>pyridoxal 5'-phosphate</name>
        <dbReference type="ChEBI" id="CHEBI:597326"/>
    </cofactor>
</comment>
<dbReference type="GO" id="GO:0042802">
    <property type="term" value="F:identical protein binding"/>
    <property type="evidence" value="ECO:0007669"/>
    <property type="project" value="TreeGrafter"/>
</dbReference>
<dbReference type="Gene3D" id="3.40.640.10">
    <property type="entry name" value="Type I PLP-dependent aspartate aminotransferase-like (Major domain)"/>
    <property type="match status" value="1"/>
</dbReference>
<dbReference type="PANTHER" id="PTHR11986">
    <property type="entry name" value="AMINOTRANSFERASE CLASS III"/>
    <property type="match status" value="1"/>
</dbReference>
<keyword evidence="2" id="KW-0032">Aminotransferase</keyword>
<dbReference type="SUPFAM" id="SSF53383">
    <property type="entry name" value="PLP-dependent transferases"/>
    <property type="match status" value="1"/>
</dbReference>
<evidence type="ECO:0000256" key="2">
    <source>
        <dbReference type="ARBA" id="ARBA00022576"/>
    </source>
</evidence>
<dbReference type="InterPro" id="IPR015421">
    <property type="entry name" value="PyrdxlP-dep_Trfase_major"/>
</dbReference>
<keyword evidence="7" id="KW-1185">Reference proteome</keyword>
<dbReference type="Gene3D" id="3.90.1150.10">
    <property type="entry name" value="Aspartate Aminotransferase, domain 1"/>
    <property type="match status" value="1"/>
</dbReference>
<evidence type="ECO:0000256" key="4">
    <source>
        <dbReference type="ARBA" id="ARBA00022898"/>
    </source>
</evidence>
<accession>A0A917DP44</accession>
<dbReference type="Proteomes" id="UP000612456">
    <property type="component" value="Unassembled WGS sequence"/>
</dbReference>
<gene>
    <name evidence="6" type="ORF">GCM10010911_08450</name>
</gene>
<dbReference type="AlphaFoldDB" id="A0A917DP44"/>
<evidence type="ECO:0000256" key="5">
    <source>
        <dbReference type="RuleBase" id="RU003560"/>
    </source>
</evidence>
<organism evidence="6 7">
    <name type="scientific">Paenibacillus nasutitermitis</name>
    <dbReference type="NCBI Taxonomy" id="1652958"/>
    <lineage>
        <taxon>Bacteria</taxon>
        <taxon>Bacillati</taxon>
        <taxon>Bacillota</taxon>
        <taxon>Bacilli</taxon>
        <taxon>Bacillales</taxon>
        <taxon>Paenibacillaceae</taxon>
        <taxon>Paenibacillus</taxon>
    </lineage>
</organism>
<evidence type="ECO:0000256" key="3">
    <source>
        <dbReference type="ARBA" id="ARBA00022679"/>
    </source>
</evidence>
<dbReference type="InterPro" id="IPR050103">
    <property type="entry name" value="Class-III_PLP-dep_AT"/>
</dbReference>
<evidence type="ECO:0000256" key="1">
    <source>
        <dbReference type="ARBA" id="ARBA00001933"/>
    </source>
</evidence>
<dbReference type="GO" id="GO:0030170">
    <property type="term" value="F:pyridoxal phosphate binding"/>
    <property type="evidence" value="ECO:0007669"/>
    <property type="project" value="InterPro"/>
</dbReference>
<reference evidence="6" key="1">
    <citation type="journal article" date="2014" name="Int. J. Syst. Evol. Microbiol.">
        <title>Complete genome sequence of Corynebacterium casei LMG S-19264T (=DSM 44701T), isolated from a smear-ripened cheese.</title>
        <authorList>
            <consortium name="US DOE Joint Genome Institute (JGI-PGF)"/>
            <person name="Walter F."/>
            <person name="Albersmeier A."/>
            <person name="Kalinowski J."/>
            <person name="Ruckert C."/>
        </authorList>
    </citation>
    <scope>NUCLEOTIDE SEQUENCE</scope>
    <source>
        <strain evidence="6">CGMCC 1.15178</strain>
    </source>
</reference>
<dbReference type="EMBL" id="BMHP01000001">
    <property type="protein sequence ID" value="GGD53203.1"/>
    <property type="molecule type" value="Genomic_DNA"/>
</dbReference>
<dbReference type="PANTHER" id="PTHR11986:SF79">
    <property type="entry name" value="ACETYLORNITHINE AMINOTRANSFERASE, MITOCHONDRIAL"/>
    <property type="match status" value="1"/>
</dbReference>
<proteinExistence type="inferred from homology"/>
<evidence type="ECO:0000313" key="7">
    <source>
        <dbReference type="Proteomes" id="UP000612456"/>
    </source>
</evidence>
<dbReference type="InterPro" id="IPR015422">
    <property type="entry name" value="PyrdxlP-dep_Trfase_small"/>
</dbReference>
<dbReference type="RefSeq" id="WP_188989392.1">
    <property type="nucleotide sequence ID" value="NZ_BMHP01000001.1"/>
</dbReference>
<name>A0A917DP44_9BACL</name>
<dbReference type="GO" id="GO:0008483">
    <property type="term" value="F:transaminase activity"/>
    <property type="evidence" value="ECO:0007669"/>
    <property type="project" value="UniProtKB-KW"/>
</dbReference>
<comment type="similarity">
    <text evidence="5">Belongs to the class-III pyridoxal-phosphate-dependent aminotransferase family.</text>
</comment>
<dbReference type="InterPro" id="IPR015424">
    <property type="entry name" value="PyrdxlP-dep_Trfase"/>
</dbReference>
<dbReference type="Pfam" id="PF00202">
    <property type="entry name" value="Aminotran_3"/>
    <property type="match status" value="1"/>
</dbReference>
<protein>
    <submittedName>
        <fullName evidence="6">Uncharacterized protein</fullName>
    </submittedName>
</protein>
<evidence type="ECO:0000313" key="6">
    <source>
        <dbReference type="EMBL" id="GGD53203.1"/>
    </source>
</evidence>